<reference evidence="1" key="1">
    <citation type="journal article" date="2006" name="Nature">
        <title>Deciphering the evolution and metabolism of an anammox bacterium from a community genome.</title>
        <authorList>
            <person name="Strous M."/>
            <person name="Pelletier E."/>
            <person name="Mangenot S."/>
            <person name="Rattei T."/>
            <person name="Lehner A."/>
            <person name="Taylor M.W."/>
            <person name="Horn M."/>
            <person name="Daims H."/>
            <person name="Bartol-Mavel D."/>
            <person name="Wincker P."/>
            <person name="Barbe V."/>
            <person name="Fonknechten N."/>
            <person name="Vallenet D."/>
            <person name="Segurens B."/>
            <person name="Schenowitz-Truong C."/>
            <person name="Medigue C."/>
            <person name="Collingro A."/>
            <person name="Snel B."/>
            <person name="Dutilh B.E."/>
            <person name="OpDenCamp H.J.M."/>
            <person name="vanDerDrift C."/>
            <person name="Cirpus I."/>
            <person name="vanDePas-Schoonen K.T."/>
            <person name="Harhangi H.R."/>
            <person name="vanNiftrik L."/>
            <person name="Schmid M."/>
            <person name="Keltjens J."/>
            <person name="vanDeVossenberg J."/>
            <person name="Kartal B."/>
            <person name="Meier H."/>
            <person name="Frishman D."/>
            <person name="Huynen M.A."/>
            <person name="Mewes H."/>
            <person name="Weissenbach J."/>
            <person name="Jetten M.S.M."/>
            <person name="Wagner M."/>
            <person name="LePaslier D."/>
        </authorList>
    </citation>
    <scope>NUCLEOTIDE SEQUENCE</scope>
</reference>
<gene>
    <name evidence="1" type="ORF">kuste3720</name>
</gene>
<proteinExistence type="predicted"/>
<protein>
    <recommendedName>
        <fullName evidence="2">Outer membrane efflux protein</fullName>
    </recommendedName>
</protein>
<dbReference type="EMBL" id="CT573071">
    <property type="protein sequence ID" value="CAJ74483.1"/>
    <property type="molecule type" value="Genomic_DNA"/>
</dbReference>
<accession>Q1Q384</accession>
<reference evidence="1" key="2">
    <citation type="submission" date="2006-01" db="EMBL/GenBank/DDBJ databases">
        <authorList>
            <person name="Genoscope"/>
        </authorList>
    </citation>
    <scope>NUCLEOTIDE SEQUENCE</scope>
</reference>
<name>Q1Q384_KUEST</name>
<dbReference type="AlphaFoldDB" id="Q1Q384"/>
<evidence type="ECO:0000313" key="1">
    <source>
        <dbReference type="EMBL" id="CAJ74483.1"/>
    </source>
</evidence>
<evidence type="ECO:0008006" key="2">
    <source>
        <dbReference type="Google" id="ProtNLM"/>
    </source>
</evidence>
<sequence length="155" mass="18157">MYYDGLRVCENRCSISFGVGINLPFIHSNRMDVNRRKLQFLSAKGEHEELKRSLGENVRLLSGEMNNIFRQYDVLMEEKTTGGTESALKKYMETEGIDPLMLLDMQESIVKTDILIKQWQYEIYTKYLEYLDISGQLTRLPIRNYLSPELGQIEF</sequence>
<organism evidence="1">
    <name type="scientific">Kuenenia stuttgartiensis</name>
    <dbReference type="NCBI Taxonomy" id="174633"/>
    <lineage>
        <taxon>Bacteria</taxon>
        <taxon>Pseudomonadati</taxon>
        <taxon>Planctomycetota</taxon>
        <taxon>Candidatus Brocadiia</taxon>
        <taxon>Candidatus Brocadiales</taxon>
        <taxon>Candidatus Brocadiaceae</taxon>
        <taxon>Candidatus Kuenenia</taxon>
    </lineage>
</organism>